<comment type="caution">
    <text evidence="7">The sequence shown here is derived from an EMBL/GenBank/DDBJ whole genome shotgun (WGS) entry which is preliminary data.</text>
</comment>
<evidence type="ECO:0000313" key="7">
    <source>
        <dbReference type="EMBL" id="GGF11107.1"/>
    </source>
</evidence>
<evidence type="ECO:0000256" key="1">
    <source>
        <dbReference type="ARBA" id="ARBA00001947"/>
    </source>
</evidence>
<dbReference type="Gene3D" id="3.90.180.10">
    <property type="entry name" value="Medium-chain alcohol dehydrogenases, catalytic domain"/>
    <property type="match status" value="1"/>
</dbReference>
<keyword evidence="2 5" id="KW-0479">Metal-binding</keyword>
<gene>
    <name evidence="7" type="ORF">GCM10011383_22870</name>
</gene>
<keyword evidence="8" id="KW-1185">Reference proteome</keyword>
<dbReference type="InterPro" id="IPR036291">
    <property type="entry name" value="NAD(P)-bd_dom_sf"/>
</dbReference>
<dbReference type="Gene3D" id="3.40.50.720">
    <property type="entry name" value="NAD(P)-binding Rossmann-like Domain"/>
    <property type="match status" value="1"/>
</dbReference>
<dbReference type="PROSITE" id="PS00065">
    <property type="entry name" value="D_2_HYDROXYACID_DH_1"/>
    <property type="match status" value="1"/>
</dbReference>
<organism evidence="7 8">
    <name type="scientific">Hymenobacter cavernae</name>
    <dbReference type="NCBI Taxonomy" id="2044852"/>
    <lineage>
        <taxon>Bacteria</taxon>
        <taxon>Pseudomonadati</taxon>
        <taxon>Bacteroidota</taxon>
        <taxon>Cytophagia</taxon>
        <taxon>Cytophagales</taxon>
        <taxon>Hymenobacteraceae</taxon>
        <taxon>Hymenobacter</taxon>
    </lineage>
</organism>
<dbReference type="InterPro" id="IPR013149">
    <property type="entry name" value="ADH-like_C"/>
</dbReference>
<sequence>METNTAEATATVETIKTPAYGATNSIFNGLKRMEIERRLPQGDEVHIEILYCGVCHSDVHQVKNDWKNTVYPCVPGHEIVGRISQIGSAVTKFKVGDIVGVGCMVDSCGECQPCKHGEENYCQGPVSWTATYNGPMKPDGSGANTFGGYSTNITVKESFVLRIPDGLDISKAAPILCAGVTTYSPMRHWKVKAGDQVGIVGLGGLGHMAVKLAKALGASVTVITTSKDKKADAEAFGAHEVLLSTDSAAMKQHEATFDFILNTIPDMYDINDYVSLLNLDGTIVAVGLLGEYKKPLNNMDMATYRRSVAGSIIGGIRETQEVLDFCAEHNILPEVQMIRMQDINKAFDDLLDKEVRYRHIIDMQSLKEEEAA</sequence>
<evidence type="ECO:0000313" key="8">
    <source>
        <dbReference type="Proteomes" id="UP000632273"/>
    </source>
</evidence>
<dbReference type="Pfam" id="PF08240">
    <property type="entry name" value="ADH_N"/>
    <property type="match status" value="1"/>
</dbReference>
<dbReference type="InterPro" id="IPR029752">
    <property type="entry name" value="D-isomer_DH_CS1"/>
</dbReference>
<dbReference type="InterPro" id="IPR020843">
    <property type="entry name" value="ER"/>
</dbReference>
<dbReference type="InterPro" id="IPR002328">
    <property type="entry name" value="ADH_Zn_CS"/>
</dbReference>
<evidence type="ECO:0000256" key="2">
    <source>
        <dbReference type="ARBA" id="ARBA00022723"/>
    </source>
</evidence>
<feature type="domain" description="Enoyl reductase (ER)" evidence="6">
    <location>
        <begin position="25"/>
        <end position="361"/>
    </location>
</feature>
<evidence type="ECO:0000256" key="5">
    <source>
        <dbReference type="RuleBase" id="RU361277"/>
    </source>
</evidence>
<dbReference type="Pfam" id="PF00107">
    <property type="entry name" value="ADH_zinc_N"/>
    <property type="match status" value="1"/>
</dbReference>
<keyword evidence="4" id="KW-0560">Oxidoreductase</keyword>
<dbReference type="InterPro" id="IPR011032">
    <property type="entry name" value="GroES-like_sf"/>
</dbReference>
<dbReference type="EMBL" id="BMHT01000004">
    <property type="protein sequence ID" value="GGF11107.1"/>
    <property type="molecule type" value="Genomic_DNA"/>
</dbReference>
<accession>A0ABQ1U846</accession>
<dbReference type="SUPFAM" id="SSF51735">
    <property type="entry name" value="NAD(P)-binding Rossmann-fold domains"/>
    <property type="match status" value="1"/>
</dbReference>
<dbReference type="RefSeq" id="WP_188814148.1">
    <property type="nucleotide sequence ID" value="NZ_BMHT01000004.1"/>
</dbReference>
<evidence type="ECO:0000256" key="4">
    <source>
        <dbReference type="ARBA" id="ARBA00023002"/>
    </source>
</evidence>
<evidence type="ECO:0000256" key="3">
    <source>
        <dbReference type="ARBA" id="ARBA00022833"/>
    </source>
</evidence>
<protein>
    <submittedName>
        <fullName evidence="7">NADP-dependent alcohol dehydrogenase</fullName>
    </submittedName>
</protein>
<reference evidence="8" key="1">
    <citation type="journal article" date="2019" name="Int. J. Syst. Evol. Microbiol.">
        <title>The Global Catalogue of Microorganisms (GCM) 10K type strain sequencing project: providing services to taxonomists for standard genome sequencing and annotation.</title>
        <authorList>
            <consortium name="The Broad Institute Genomics Platform"/>
            <consortium name="The Broad Institute Genome Sequencing Center for Infectious Disease"/>
            <person name="Wu L."/>
            <person name="Ma J."/>
        </authorList>
    </citation>
    <scope>NUCLEOTIDE SEQUENCE [LARGE SCALE GENOMIC DNA]</scope>
    <source>
        <strain evidence="8">CGMCC 1.15197</strain>
    </source>
</reference>
<dbReference type="CDD" id="cd05283">
    <property type="entry name" value="CAD1"/>
    <property type="match status" value="1"/>
</dbReference>
<comment type="similarity">
    <text evidence="5">Belongs to the zinc-containing alcohol dehydrogenase family.</text>
</comment>
<proteinExistence type="inferred from homology"/>
<dbReference type="SMART" id="SM00829">
    <property type="entry name" value="PKS_ER"/>
    <property type="match status" value="1"/>
</dbReference>
<comment type="cofactor">
    <cofactor evidence="1 5">
        <name>Zn(2+)</name>
        <dbReference type="ChEBI" id="CHEBI:29105"/>
    </cofactor>
</comment>
<dbReference type="InterPro" id="IPR013154">
    <property type="entry name" value="ADH-like_N"/>
</dbReference>
<dbReference type="SUPFAM" id="SSF50129">
    <property type="entry name" value="GroES-like"/>
    <property type="match status" value="1"/>
</dbReference>
<name>A0ABQ1U846_9BACT</name>
<dbReference type="PROSITE" id="PS00059">
    <property type="entry name" value="ADH_ZINC"/>
    <property type="match status" value="1"/>
</dbReference>
<keyword evidence="3 5" id="KW-0862">Zinc</keyword>
<dbReference type="PANTHER" id="PTHR42683">
    <property type="entry name" value="ALDEHYDE REDUCTASE"/>
    <property type="match status" value="1"/>
</dbReference>
<evidence type="ECO:0000259" key="6">
    <source>
        <dbReference type="SMART" id="SM00829"/>
    </source>
</evidence>
<dbReference type="InterPro" id="IPR047109">
    <property type="entry name" value="CAD-like"/>
</dbReference>
<dbReference type="Proteomes" id="UP000632273">
    <property type="component" value="Unassembled WGS sequence"/>
</dbReference>